<dbReference type="InterPro" id="IPR003439">
    <property type="entry name" value="ABC_transporter-like_ATP-bd"/>
</dbReference>
<dbReference type="Pfam" id="PF00005">
    <property type="entry name" value="ABC_tran"/>
    <property type="match status" value="1"/>
</dbReference>
<dbReference type="InterPro" id="IPR013525">
    <property type="entry name" value="ABC2_TM"/>
</dbReference>
<comment type="caution">
    <text evidence="10">The sequence shown here is derived from an EMBL/GenBank/DDBJ whole genome shotgun (WGS) entry which is preliminary data.</text>
</comment>
<accession>A0A371HIZ8</accession>
<evidence type="ECO:0000256" key="6">
    <source>
        <dbReference type="ARBA" id="ARBA00022989"/>
    </source>
</evidence>
<dbReference type="SUPFAM" id="SSF52540">
    <property type="entry name" value="P-loop containing nucleoside triphosphate hydrolases"/>
    <property type="match status" value="1"/>
</dbReference>
<dbReference type="SMART" id="SM00382">
    <property type="entry name" value="AAA"/>
    <property type="match status" value="1"/>
</dbReference>
<dbReference type="PANTHER" id="PTHR48041">
    <property type="entry name" value="ABC TRANSPORTER G FAMILY MEMBER 28"/>
    <property type="match status" value="1"/>
</dbReference>
<dbReference type="EMBL" id="QJKJ01002461">
    <property type="protein sequence ID" value="RDY02771.1"/>
    <property type="molecule type" value="Genomic_DNA"/>
</dbReference>
<dbReference type="Gene3D" id="3.40.50.300">
    <property type="entry name" value="P-loop containing nucleotide triphosphate hydrolases"/>
    <property type="match status" value="1"/>
</dbReference>
<feature type="non-terminal residue" evidence="10">
    <location>
        <position position="1"/>
    </location>
</feature>
<dbReference type="AlphaFoldDB" id="A0A371HIZ8"/>
<dbReference type="InterPro" id="IPR050352">
    <property type="entry name" value="ABCG_transporters"/>
</dbReference>
<keyword evidence="5" id="KW-0067">ATP-binding</keyword>
<proteinExistence type="predicted"/>
<evidence type="ECO:0000256" key="2">
    <source>
        <dbReference type="ARBA" id="ARBA00022448"/>
    </source>
</evidence>
<dbReference type="GO" id="GO:0016887">
    <property type="term" value="F:ATP hydrolysis activity"/>
    <property type="evidence" value="ECO:0007669"/>
    <property type="project" value="InterPro"/>
</dbReference>
<organism evidence="10 11">
    <name type="scientific">Mucuna pruriens</name>
    <name type="common">Velvet bean</name>
    <name type="synonym">Dolichos pruriens</name>
    <dbReference type="NCBI Taxonomy" id="157652"/>
    <lineage>
        <taxon>Eukaryota</taxon>
        <taxon>Viridiplantae</taxon>
        <taxon>Streptophyta</taxon>
        <taxon>Embryophyta</taxon>
        <taxon>Tracheophyta</taxon>
        <taxon>Spermatophyta</taxon>
        <taxon>Magnoliopsida</taxon>
        <taxon>eudicotyledons</taxon>
        <taxon>Gunneridae</taxon>
        <taxon>Pentapetalae</taxon>
        <taxon>rosids</taxon>
        <taxon>fabids</taxon>
        <taxon>Fabales</taxon>
        <taxon>Fabaceae</taxon>
        <taxon>Papilionoideae</taxon>
        <taxon>50 kb inversion clade</taxon>
        <taxon>NPAAA clade</taxon>
        <taxon>indigoferoid/millettioid clade</taxon>
        <taxon>Phaseoleae</taxon>
        <taxon>Mucuna</taxon>
    </lineage>
</organism>
<keyword evidence="11" id="KW-1185">Reference proteome</keyword>
<dbReference type="InterPro" id="IPR027417">
    <property type="entry name" value="P-loop_NTPase"/>
</dbReference>
<evidence type="ECO:0000259" key="9">
    <source>
        <dbReference type="PROSITE" id="PS50893"/>
    </source>
</evidence>
<dbReference type="InterPro" id="IPR043926">
    <property type="entry name" value="ABCG_dom"/>
</dbReference>
<keyword evidence="4" id="KW-0547">Nucleotide-binding</keyword>
<evidence type="ECO:0000256" key="4">
    <source>
        <dbReference type="ARBA" id="ARBA00022741"/>
    </source>
</evidence>
<dbReference type="PROSITE" id="PS00211">
    <property type="entry name" value="ABC_TRANSPORTER_1"/>
    <property type="match status" value="1"/>
</dbReference>
<dbReference type="Proteomes" id="UP000257109">
    <property type="component" value="Unassembled WGS sequence"/>
</dbReference>
<evidence type="ECO:0000313" key="11">
    <source>
        <dbReference type="Proteomes" id="UP000257109"/>
    </source>
</evidence>
<dbReference type="Pfam" id="PF19055">
    <property type="entry name" value="ABC2_membrane_7"/>
    <property type="match status" value="1"/>
</dbReference>
<dbReference type="InterPro" id="IPR003593">
    <property type="entry name" value="AAA+_ATPase"/>
</dbReference>
<feature type="transmembrane region" description="Helical" evidence="8">
    <location>
        <begin position="626"/>
        <end position="647"/>
    </location>
</feature>
<dbReference type="GO" id="GO:0140359">
    <property type="term" value="F:ABC-type transporter activity"/>
    <property type="evidence" value="ECO:0007669"/>
    <property type="project" value="InterPro"/>
</dbReference>
<dbReference type="PROSITE" id="PS50893">
    <property type="entry name" value="ABC_TRANSPORTER_2"/>
    <property type="match status" value="1"/>
</dbReference>
<protein>
    <submittedName>
        <fullName evidence="10">ABC transporter G family member 23</fullName>
    </submittedName>
</protein>
<dbReference type="PANTHER" id="PTHR48041:SF51">
    <property type="entry name" value="ABC TRANSPORTER G FAMILY MEMBER 23"/>
    <property type="match status" value="1"/>
</dbReference>
<dbReference type="Pfam" id="PF01061">
    <property type="entry name" value="ABC2_membrane"/>
    <property type="match status" value="1"/>
</dbReference>
<feature type="domain" description="ABC transporter" evidence="9">
    <location>
        <begin position="72"/>
        <end position="313"/>
    </location>
</feature>
<dbReference type="InterPro" id="IPR017871">
    <property type="entry name" value="ABC_transporter-like_CS"/>
</dbReference>
<name>A0A371HIZ8_MUCPR</name>
<evidence type="ECO:0000256" key="5">
    <source>
        <dbReference type="ARBA" id="ARBA00022840"/>
    </source>
</evidence>
<evidence type="ECO:0000313" key="10">
    <source>
        <dbReference type="EMBL" id="RDY02771.1"/>
    </source>
</evidence>
<dbReference type="STRING" id="157652.A0A371HIZ8"/>
<keyword evidence="2" id="KW-0813">Transport</keyword>
<evidence type="ECO:0000256" key="8">
    <source>
        <dbReference type="SAM" id="Phobius"/>
    </source>
</evidence>
<dbReference type="GO" id="GO:0005524">
    <property type="term" value="F:ATP binding"/>
    <property type="evidence" value="ECO:0007669"/>
    <property type="project" value="UniProtKB-KW"/>
</dbReference>
<keyword evidence="6 8" id="KW-1133">Transmembrane helix</keyword>
<dbReference type="OrthoDB" id="66620at2759"/>
<feature type="transmembrane region" description="Helical" evidence="8">
    <location>
        <begin position="475"/>
        <end position="501"/>
    </location>
</feature>
<sequence length="656" mass="73858">MAACLKPPRLSSTEDDSVILFSTSNSPEESISPSSSSFYHSPPPSLHQFRAAHKLSVRNLSYNLHPHKTTPFSFCHLTQKPKPVSILNSVSFVARSSEIVAVVGPSGTGKSTLLRIIAGRVKDEDFDPKIISINDQPMTSPAQLRKTCSFVAQEDNLLPMLTVKETLLFSAKFRLKEMTPKDRELRVESLLQELGLFHVADCLVGDEENRGISGGERKRVSIGVDMIHNPPILLLDEPTSGLDSTSALQVIELLSSIVKAKQRTVILSIHQPSYRILQYISKFLILSHGSVVHNGSLEQLEETISKLGFQIPTQLNALEFSMEIIHGLEDSSSKHDTCTMEEKEPFPNLMWPEEENCEVQIVQTQCNKKSFGSLCYANLFEILFLCSRFWKIIYRTKQLFLARTMQALVGGFGLGSVYIKIRRDEGGVAEKLGLFAFSLSFLLSSTVEALPIYLQERSVLMKEASRGAYRISSYMIANTFVFLPFLFVVSILFAVPVYWLVGLNPSLSAFTFFTFVVWLIVLMASSLVLFLSAVSPDFISGNSLICTVLGAFFLFSGYFIPKESIPKYWLFMYYVSLYRYPLDALLTNEYWNVRNECFSHQIEGSQCLISGFDVLKSRGLERDSRWMNVGVMMGFFVLYRLLCWIILARKASKTTI</sequence>
<comment type="subcellular location">
    <subcellularLocation>
        <location evidence="1">Membrane</location>
        <topology evidence="1">Multi-pass membrane protein</topology>
    </subcellularLocation>
</comment>
<gene>
    <name evidence="10" type="primary">ABCG23</name>
    <name evidence="10" type="ORF">CR513_13726</name>
</gene>
<feature type="transmembrane region" description="Helical" evidence="8">
    <location>
        <begin position="538"/>
        <end position="560"/>
    </location>
</feature>
<evidence type="ECO:0000256" key="1">
    <source>
        <dbReference type="ARBA" id="ARBA00004141"/>
    </source>
</evidence>
<dbReference type="GO" id="GO:0016020">
    <property type="term" value="C:membrane"/>
    <property type="evidence" value="ECO:0007669"/>
    <property type="project" value="UniProtKB-SubCell"/>
</dbReference>
<dbReference type="FunFam" id="3.40.50.300:FF:001409">
    <property type="entry name" value="ABC transporter G family member 23"/>
    <property type="match status" value="1"/>
</dbReference>
<keyword evidence="7 8" id="KW-0472">Membrane</keyword>
<reference evidence="10" key="1">
    <citation type="submission" date="2018-05" db="EMBL/GenBank/DDBJ databases">
        <title>Draft genome of Mucuna pruriens seed.</title>
        <authorList>
            <person name="Nnadi N.E."/>
            <person name="Vos R."/>
            <person name="Hasami M.H."/>
            <person name="Devisetty U.K."/>
            <person name="Aguiy J.C."/>
        </authorList>
    </citation>
    <scope>NUCLEOTIDE SEQUENCE [LARGE SCALE GENOMIC DNA]</scope>
    <source>
        <strain evidence="10">JCA_2017</strain>
    </source>
</reference>
<feature type="transmembrane region" description="Helical" evidence="8">
    <location>
        <begin position="433"/>
        <end position="454"/>
    </location>
</feature>
<evidence type="ECO:0000256" key="3">
    <source>
        <dbReference type="ARBA" id="ARBA00022692"/>
    </source>
</evidence>
<keyword evidence="3 8" id="KW-0812">Transmembrane</keyword>
<evidence type="ECO:0000256" key="7">
    <source>
        <dbReference type="ARBA" id="ARBA00023136"/>
    </source>
</evidence>
<feature type="transmembrane region" description="Helical" evidence="8">
    <location>
        <begin position="507"/>
        <end position="531"/>
    </location>
</feature>